<reference evidence="1 2" key="1">
    <citation type="journal article" date="2018" name="Sci. Rep.">
        <title>Genomic signatures of local adaptation to the degree of environmental predictability in rotifers.</title>
        <authorList>
            <person name="Franch-Gras L."/>
            <person name="Hahn C."/>
            <person name="Garcia-Roger E.M."/>
            <person name="Carmona M.J."/>
            <person name="Serra M."/>
            <person name="Gomez A."/>
        </authorList>
    </citation>
    <scope>NUCLEOTIDE SEQUENCE [LARGE SCALE GENOMIC DNA]</scope>
    <source>
        <strain evidence="1">HYR1</strain>
    </source>
</reference>
<gene>
    <name evidence="1" type="ORF">BpHYR1_041571</name>
</gene>
<evidence type="ECO:0000313" key="2">
    <source>
        <dbReference type="Proteomes" id="UP000276133"/>
    </source>
</evidence>
<dbReference type="Proteomes" id="UP000276133">
    <property type="component" value="Unassembled WGS sequence"/>
</dbReference>
<dbReference type="EMBL" id="REGN01000891">
    <property type="protein sequence ID" value="RNA38306.1"/>
    <property type="molecule type" value="Genomic_DNA"/>
</dbReference>
<dbReference type="AlphaFoldDB" id="A0A3M7SRE5"/>
<name>A0A3M7SRE5_BRAPC</name>
<keyword evidence="2" id="KW-1185">Reference proteome</keyword>
<comment type="caution">
    <text evidence="1">The sequence shown here is derived from an EMBL/GenBank/DDBJ whole genome shotgun (WGS) entry which is preliminary data.</text>
</comment>
<proteinExistence type="predicted"/>
<protein>
    <submittedName>
        <fullName evidence="1">Uncharacterized protein</fullName>
    </submittedName>
</protein>
<evidence type="ECO:0000313" key="1">
    <source>
        <dbReference type="EMBL" id="RNA38306.1"/>
    </source>
</evidence>
<accession>A0A3M7SRE5</accession>
<organism evidence="1 2">
    <name type="scientific">Brachionus plicatilis</name>
    <name type="common">Marine rotifer</name>
    <name type="synonym">Brachionus muelleri</name>
    <dbReference type="NCBI Taxonomy" id="10195"/>
    <lineage>
        <taxon>Eukaryota</taxon>
        <taxon>Metazoa</taxon>
        <taxon>Spiralia</taxon>
        <taxon>Gnathifera</taxon>
        <taxon>Rotifera</taxon>
        <taxon>Eurotatoria</taxon>
        <taxon>Monogononta</taxon>
        <taxon>Pseudotrocha</taxon>
        <taxon>Ploima</taxon>
        <taxon>Brachionidae</taxon>
        <taxon>Brachionus</taxon>
    </lineage>
</organism>
<sequence>MFGIPNKDIEPPVGTLFLLKNLIKPLVHIPLESIYKELNRNYSFKTARIAWSCIRMKSKQEPARIFSLYESETRHGQAKRDTKNLSYKCQKSTNLTSCPDKLKDEELVTITKNLFAIFNI</sequence>